<sequence>MDKMNEQKIAKKVNEVLEGNRVGTLATVVNNKPHSRYMTFFSDEDGIALYTPTNINTHKAEEIEANPNVHVLLGYSGEGYGDQYLELSGTAVLRTGDQLKGRIWNDHMKEWFDGPNDPEYVVLEITPNEIRFMNEGEETPQTVQLYKKAHTVRFFYFPTASFN</sequence>
<dbReference type="PANTHER" id="PTHR34818">
    <property type="entry name" value="PROTEIN BLI-3"/>
    <property type="match status" value="1"/>
</dbReference>
<evidence type="ECO:0000313" key="3">
    <source>
        <dbReference type="Proteomes" id="UP000001283"/>
    </source>
</evidence>
<dbReference type="PANTHER" id="PTHR34818:SF1">
    <property type="entry name" value="PROTEIN BLI-3"/>
    <property type="match status" value="1"/>
</dbReference>
<dbReference type="InterPro" id="IPR011576">
    <property type="entry name" value="Pyridox_Oxase_N"/>
</dbReference>
<reference evidence="2 3" key="1">
    <citation type="journal article" date="2011" name="J. Bacteriol.">
        <title>Complete genome sequence of the industrial strain Bacillus megaterium WSH-002.</title>
        <authorList>
            <person name="Liu L."/>
            <person name="Li Y."/>
            <person name="Zhang J."/>
            <person name="Zou W."/>
            <person name="Zhou Z."/>
            <person name="Liu J."/>
            <person name="Li X."/>
            <person name="Wang L."/>
            <person name="Chen J."/>
        </authorList>
    </citation>
    <scope>NUCLEOTIDE SEQUENCE [LARGE SCALE GENOMIC DNA]</scope>
    <source>
        <strain evidence="2 3">WSH-002</strain>
    </source>
</reference>
<dbReference type="EMBL" id="CP003017">
    <property type="protein sequence ID" value="AEN89968.1"/>
    <property type="molecule type" value="Genomic_DNA"/>
</dbReference>
<dbReference type="InterPro" id="IPR012349">
    <property type="entry name" value="Split_barrel_FMN-bd"/>
</dbReference>
<dbReference type="InterPro" id="IPR052917">
    <property type="entry name" value="Stress-Dev_Protein"/>
</dbReference>
<feature type="domain" description="Pyridoxamine 5'-phosphate oxidase N-terminal" evidence="1">
    <location>
        <begin position="10"/>
        <end position="133"/>
    </location>
</feature>
<evidence type="ECO:0000259" key="1">
    <source>
        <dbReference type="Pfam" id="PF01243"/>
    </source>
</evidence>
<dbReference type="SUPFAM" id="SSF50475">
    <property type="entry name" value="FMN-binding split barrel"/>
    <property type="match status" value="1"/>
</dbReference>
<dbReference type="Proteomes" id="UP000001283">
    <property type="component" value="Chromosome"/>
</dbReference>
<evidence type="ECO:0000313" key="2">
    <source>
        <dbReference type="EMBL" id="AEN89968.1"/>
    </source>
</evidence>
<organism evidence="2 3">
    <name type="scientific">Priestia megaterium (strain WSH-002)</name>
    <name type="common">Bacillus megaterium</name>
    <dbReference type="NCBI Taxonomy" id="1006007"/>
    <lineage>
        <taxon>Bacteria</taxon>
        <taxon>Bacillati</taxon>
        <taxon>Bacillota</taxon>
        <taxon>Bacilli</taxon>
        <taxon>Bacillales</taxon>
        <taxon>Bacillaceae</taxon>
        <taxon>Priestia</taxon>
    </lineage>
</organism>
<dbReference type="Gene3D" id="2.30.110.10">
    <property type="entry name" value="Electron Transport, Fmn-binding Protein, Chain A"/>
    <property type="match status" value="1"/>
</dbReference>
<proteinExistence type="predicted"/>
<dbReference type="AlphaFoldDB" id="A0A8D3X0A8"/>
<protein>
    <submittedName>
        <fullName evidence="2">FMN-binding split barrel domain protein YdaG</fullName>
    </submittedName>
</protein>
<dbReference type="KEGG" id="bmh:BMWSH_3086"/>
<gene>
    <name evidence="2" type="ORF">BMWSH_3086</name>
</gene>
<accession>A0A8D3X0A8</accession>
<name>A0A8D3X0A8_PRIMW</name>
<dbReference type="Pfam" id="PF01243">
    <property type="entry name" value="PNPOx_N"/>
    <property type="match status" value="1"/>
</dbReference>